<dbReference type="PANTHER" id="PTHR47990">
    <property type="entry name" value="2-OXOGLUTARATE (2OG) AND FE(II)-DEPENDENT OXYGENASE SUPERFAMILY PROTEIN-RELATED"/>
    <property type="match status" value="1"/>
</dbReference>
<dbReference type="InterPro" id="IPR026992">
    <property type="entry name" value="DIOX_N"/>
</dbReference>
<dbReference type="InterPro" id="IPR050231">
    <property type="entry name" value="Iron_ascorbate_oxido_reductase"/>
</dbReference>
<comment type="caution">
    <text evidence="3">The sequence shown here is derived from an EMBL/GenBank/DDBJ whole genome shotgun (WGS) entry which is preliminary data.</text>
</comment>
<sequence>MTIQTQPPPVPHFVHAAPTKEELDWANLAAIDLSKASTPEGRKGLVKQVHDAIKNDGFLFVVNHGVKPEQISRMFDLSNYASEKVSDEEKRKYEGRMRETGTYRGYKLRKFWHIVGGVRDQIEQYNMNFREVLDGDHPAPLRPFLPEIDAFTRQIHSDIINTLLRLMALSLELDEEYFIQTHDFSANAETFLRFVKYFPRPQEEEEKAGGVWLKGHTDFMTLTLLFSQPVSALQILTKAGEWKWVRHVENGVLVNIGEAVEFLTGGYYKPTIHRVRQPPQDQQNIDRVGLLYFCSAHDDVVFKPIAESPVLQRAGMSESRILDGNCPTAGEYGKARVMAYGGTQPLKQGAQKGVDEEVVGGILLRHYN</sequence>
<evidence type="ECO:0000313" key="3">
    <source>
        <dbReference type="EMBL" id="KAF5363258.1"/>
    </source>
</evidence>
<protein>
    <recommendedName>
        <fullName evidence="5">Clavaminate synthase-like protein</fullName>
    </recommendedName>
</protein>
<dbReference type="PRINTS" id="PR00682">
    <property type="entry name" value="IPNSYNTHASE"/>
</dbReference>
<reference evidence="3 4" key="1">
    <citation type="journal article" date="2020" name="ISME J.">
        <title>Uncovering the hidden diversity of litter-decomposition mechanisms in mushroom-forming fungi.</title>
        <authorList>
            <person name="Floudas D."/>
            <person name="Bentzer J."/>
            <person name="Ahren D."/>
            <person name="Johansson T."/>
            <person name="Persson P."/>
            <person name="Tunlid A."/>
        </authorList>
    </citation>
    <scope>NUCLEOTIDE SEQUENCE [LARGE SCALE GENOMIC DNA]</scope>
    <source>
        <strain evidence="3 4">CBS 146.42</strain>
    </source>
</reference>
<evidence type="ECO:0000259" key="2">
    <source>
        <dbReference type="Pfam" id="PF14226"/>
    </source>
</evidence>
<dbReference type="Gene3D" id="2.60.120.330">
    <property type="entry name" value="B-lactam Antibiotic, Isopenicillin N Synthase, Chain"/>
    <property type="match status" value="1"/>
</dbReference>
<dbReference type="Proteomes" id="UP000559027">
    <property type="component" value="Unassembled WGS sequence"/>
</dbReference>
<dbReference type="InterPro" id="IPR027443">
    <property type="entry name" value="IPNS-like_sf"/>
</dbReference>
<evidence type="ECO:0008006" key="5">
    <source>
        <dbReference type="Google" id="ProtNLM"/>
    </source>
</evidence>
<organism evidence="3 4">
    <name type="scientific">Leucocoprinus leucothites</name>
    <dbReference type="NCBI Taxonomy" id="201217"/>
    <lineage>
        <taxon>Eukaryota</taxon>
        <taxon>Fungi</taxon>
        <taxon>Dikarya</taxon>
        <taxon>Basidiomycota</taxon>
        <taxon>Agaricomycotina</taxon>
        <taxon>Agaricomycetes</taxon>
        <taxon>Agaricomycetidae</taxon>
        <taxon>Agaricales</taxon>
        <taxon>Agaricineae</taxon>
        <taxon>Agaricaceae</taxon>
        <taxon>Leucocoprinus</taxon>
    </lineage>
</organism>
<gene>
    <name evidence="3" type="ORF">D9756_000220</name>
</gene>
<dbReference type="SUPFAM" id="SSF51197">
    <property type="entry name" value="Clavaminate synthase-like"/>
    <property type="match status" value="1"/>
</dbReference>
<dbReference type="InterPro" id="IPR044861">
    <property type="entry name" value="IPNS-like_FE2OG_OXY"/>
</dbReference>
<name>A0A8H5GE45_9AGAR</name>
<feature type="domain" description="Isopenicillin N synthase-like Fe(2+) 2OG dioxygenase" evidence="1">
    <location>
        <begin position="195"/>
        <end position="294"/>
    </location>
</feature>
<evidence type="ECO:0000313" key="4">
    <source>
        <dbReference type="Proteomes" id="UP000559027"/>
    </source>
</evidence>
<feature type="domain" description="Non-haem dioxygenase N-terminal" evidence="2">
    <location>
        <begin position="30"/>
        <end position="131"/>
    </location>
</feature>
<dbReference type="OrthoDB" id="406156at2759"/>
<dbReference type="Pfam" id="PF14226">
    <property type="entry name" value="DIOX_N"/>
    <property type="match status" value="1"/>
</dbReference>
<dbReference type="EMBL" id="JAACJO010000001">
    <property type="protein sequence ID" value="KAF5363258.1"/>
    <property type="molecule type" value="Genomic_DNA"/>
</dbReference>
<keyword evidence="4" id="KW-1185">Reference proteome</keyword>
<proteinExistence type="predicted"/>
<evidence type="ECO:0000259" key="1">
    <source>
        <dbReference type="Pfam" id="PF03171"/>
    </source>
</evidence>
<dbReference type="Pfam" id="PF03171">
    <property type="entry name" value="2OG-FeII_Oxy"/>
    <property type="match status" value="1"/>
</dbReference>
<dbReference type="AlphaFoldDB" id="A0A8H5GE45"/>
<accession>A0A8H5GE45</accession>